<dbReference type="GO" id="GO:0016020">
    <property type="term" value="C:membrane"/>
    <property type="evidence" value="ECO:0007669"/>
    <property type="project" value="UniProtKB-SubCell"/>
</dbReference>
<gene>
    <name evidence="9" type="ORF">ONB1V03_LOCUS9773</name>
</gene>
<evidence type="ECO:0000259" key="8">
    <source>
        <dbReference type="PROSITE" id="PS50893"/>
    </source>
</evidence>
<feature type="non-terminal residue" evidence="9">
    <location>
        <position position="1"/>
    </location>
</feature>
<sequence length="490" mass="55036">MSVISVNNVTFRYKTNRVLANIYARIPENKIYGLLGPSGAGKTTLLKLILGRVKMQSGSITVLGAQCGHNNRLIGYMPQDCALCLQLTVKQTLLYFANLYHISKNKFKERIRELNARLGLPDTSQSVGQLSGGQQRQLSLALALLHQPRLLILDEPTVGTDPELGDKIWRYLHLCCVQEGMSVLLVTHYTEEAHFAHNVGFMRDGRLIEEGVPKLLLEKFQENNLENAYYELDKKSANNESSKKVSDVNILGKFSLLWPEVYESKLLAIDAVLRGRTTGAIIIGKNFSQAMEDRVIDVDNIDNETIEDSQLRIYIDNSNYIYAQFLIDSLTQTVWGLISDILADNGKPRIPPPIKIVDTIYAPDSKLSDFLLPGYMIAFIYLSQVTLSSIVLIHERQDGLFDRAIVAGAGHQLIFFSHFITGCLMSFVNVILMLLIAFICLSQLFTSGAIFPNESIEPEIRKFLYYSPIAMPTESLRNVMLRGWTFTNAS</sequence>
<comment type="subcellular location">
    <subcellularLocation>
        <location evidence="1">Membrane</location>
        <topology evidence="1">Multi-pass membrane protein</topology>
    </subcellularLocation>
</comment>
<dbReference type="Pfam" id="PF00005">
    <property type="entry name" value="ABC_tran"/>
    <property type="match status" value="1"/>
</dbReference>
<dbReference type="AlphaFoldDB" id="A0A7R9M640"/>
<dbReference type="InterPro" id="IPR027417">
    <property type="entry name" value="P-loop_NTPase"/>
</dbReference>
<evidence type="ECO:0000313" key="9">
    <source>
        <dbReference type="EMBL" id="CAD7653115.1"/>
    </source>
</evidence>
<evidence type="ECO:0000256" key="5">
    <source>
        <dbReference type="ARBA" id="ARBA00022989"/>
    </source>
</evidence>
<dbReference type="PROSITE" id="PS50893">
    <property type="entry name" value="ABC_TRANSPORTER_2"/>
    <property type="match status" value="1"/>
</dbReference>
<dbReference type="Gene3D" id="3.40.50.300">
    <property type="entry name" value="P-loop containing nucleotide triphosphate hydrolases"/>
    <property type="match status" value="1"/>
</dbReference>
<dbReference type="GO" id="GO:0005524">
    <property type="term" value="F:ATP binding"/>
    <property type="evidence" value="ECO:0007669"/>
    <property type="project" value="UniProtKB-KW"/>
</dbReference>
<evidence type="ECO:0000256" key="6">
    <source>
        <dbReference type="ARBA" id="ARBA00023136"/>
    </source>
</evidence>
<dbReference type="Proteomes" id="UP000728032">
    <property type="component" value="Unassembled WGS sequence"/>
</dbReference>
<feature type="transmembrane region" description="Helical" evidence="7">
    <location>
        <begin position="370"/>
        <end position="393"/>
    </location>
</feature>
<protein>
    <recommendedName>
        <fullName evidence="8">ABC transporter domain-containing protein</fullName>
    </recommendedName>
</protein>
<keyword evidence="10" id="KW-1185">Reference proteome</keyword>
<dbReference type="SUPFAM" id="SSF52540">
    <property type="entry name" value="P-loop containing nucleoside triphosphate hydrolases"/>
    <property type="match status" value="1"/>
</dbReference>
<dbReference type="InterPro" id="IPR003439">
    <property type="entry name" value="ABC_transporter-like_ATP-bd"/>
</dbReference>
<dbReference type="GO" id="GO:0140359">
    <property type="term" value="F:ABC-type transporter activity"/>
    <property type="evidence" value="ECO:0007669"/>
    <property type="project" value="InterPro"/>
</dbReference>
<keyword evidence="5 7" id="KW-1133">Transmembrane helix</keyword>
<proteinExistence type="predicted"/>
<evidence type="ECO:0000256" key="7">
    <source>
        <dbReference type="SAM" id="Phobius"/>
    </source>
</evidence>
<dbReference type="PANTHER" id="PTHR43038">
    <property type="entry name" value="ATP-BINDING CASSETTE, SUB-FAMILY H, MEMBER 1"/>
    <property type="match status" value="1"/>
</dbReference>
<evidence type="ECO:0000256" key="1">
    <source>
        <dbReference type="ARBA" id="ARBA00004141"/>
    </source>
</evidence>
<dbReference type="InterPro" id="IPR013525">
    <property type="entry name" value="ABC2_TM"/>
</dbReference>
<organism evidence="9">
    <name type="scientific">Oppiella nova</name>
    <dbReference type="NCBI Taxonomy" id="334625"/>
    <lineage>
        <taxon>Eukaryota</taxon>
        <taxon>Metazoa</taxon>
        <taxon>Ecdysozoa</taxon>
        <taxon>Arthropoda</taxon>
        <taxon>Chelicerata</taxon>
        <taxon>Arachnida</taxon>
        <taxon>Acari</taxon>
        <taxon>Acariformes</taxon>
        <taxon>Sarcoptiformes</taxon>
        <taxon>Oribatida</taxon>
        <taxon>Brachypylina</taxon>
        <taxon>Oppioidea</taxon>
        <taxon>Oppiidae</taxon>
        <taxon>Oppiella</taxon>
    </lineage>
</organism>
<keyword evidence="4" id="KW-0067">ATP-binding</keyword>
<dbReference type="OrthoDB" id="6492489at2759"/>
<keyword evidence="6 7" id="KW-0472">Membrane</keyword>
<dbReference type="CDD" id="cd03230">
    <property type="entry name" value="ABC_DR_subfamily_A"/>
    <property type="match status" value="1"/>
</dbReference>
<evidence type="ECO:0000256" key="2">
    <source>
        <dbReference type="ARBA" id="ARBA00022692"/>
    </source>
</evidence>
<dbReference type="EMBL" id="CAJPVJ010006284">
    <property type="protein sequence ID" value="CAG2170302.1"/>
    <property type="molecule type" value="Genomic_DNA"/>
</dbReference>
<dbReference type="GO" id="GO:0016887">
    <property type="term" value="F:ATP hydrolysis activity"/>
    <property type="evidence" value="ECO:0007669"/>
    <property type="project" value="InterPro"/>
</dbReference>
<dbReference type="SMART" id="SM00382">
    <property type="entry name" value="AAA"/>
    <property type="match status" value="1"/>
</dbReference>
<dbReference type="Pfam" id="PF12698">
    <property type="entry name" value="ABC2_membrane_3"/>
    <property type="match status" value="1"/>
</dbReference>
<accession>A0A7R9M640</accession>
<reference evidence="9" key="1">
    <citation type="submission" date="2020-11" db="EMBL/GenBank/DDBJ databases">
        <authorList>
            <person name="Tran Van P."/>
        </authorList>
    </citation>
    <scope>NUCLEOTIDE SEQUENCE</scope>
</reference>
<keyword evidence="3" id="KW-0547">Nucleotide-binding</keyword>
<evidence type="ECO:0000256" key="4">
    <source>
        <dbReference type="ARBA" id="ARBA00022840"/>
    </source>
</evidence>
<dbReference type="EMBL" id="OC921109">
    <property type="protein sequence ID" value="CAD7653115.1"/>
    <property type="molecule type" value="Genomic_DNA"/>
</dbReference>
<feature type="domain" description="ABC transporter" evidence="8">
    <location>
        <begin position="4"/>
        <end position="229"/>
    </location>
</feature>
<dbReference type="InterPro" id="IPR003593">
    <property type="entry name" value="AAA+_ATPase"/>
</dbReference>
<name>A0A7R9M640_9ACAR</name>
<evidence type="ECO:0000313" key="10">
    <source>
        <dbReference type="Proteomes" id="UP000728032"/>
    </source>
</evidence>
<dbReference type="PANTHER" id="PTHR43038:SF3">
    <property type="entry name" value="ABC TRANSPORTER G FAMILY MEMBER 20 ISOFORM X1"/>
    <property type="match status" value="1"/>
</dbReference>
<evidence type="ECO:0000256" key="3">
    <source>
        <dbReference type="ARBA" id="ARBA00022741"/>
    </source>
</evidence>
<keyword evidence="2 7" id="KW-0812">Transmembrane</keyword>